<dbReference type="Proteomes" id="UP000324646">
    <property type="component" value="Chromosome"/>
</dbReference>
<dbReference type="SUPFAM" id="SSF56003">
    <property type="entry name" value="Molybdenum cofactor-binding domain"/>
    <property type="match status" value="1"/>
</dbReference>
<organism evidence="2 3">
    <name type="scientific">Crassaminicella thermophila</name>
    <dbReference type="NCBI Taxonomy" id="2599308"/>
    <lineage>
        <taxon>Bacteria</taxon>
        <taxon>Bacillati</taxon>
        <taxon>Bacillota</taxon>
        <taxon>Clostridia</taxon>
        <taxon>Eubacteriales</taxon>
        <taxon>Clostridiaceae</taxon>
        <taxon>Crassaminicella</taxon>
    </lineage>
</organism>
<dbReference type="GO" id="GO:0016491">
    <property type="term" value="F:oxidoreductase activity"/>
    <property type="evidence" value="ECO:0007669"/>
    <property type="project" value="InterPro"/>
</dbReference>
<accession>A0A5C0SIW7</accession>
<feature type="domain" description="Aldehyde oxidase/xanthine dehydrogenase second molybdopterin binding" evidence="1">
    <location>
        <begin position="2"/>
        <end position="261"/>
    </location>
</feature>
<keyword evidence="3" id="KW-1185">Reference proteome</keyword>
<reference evidence="2 3" key="1">
    <citation type="submission" date="2019-07" db="EMBL/GenBank/DDBJ databases">
        <title>Complete genome of Crassaminicella thermophila SY095.</title>
        <authorList>
            <person name="Li X."/>
        </authorList>
    </citation>
    <scope>NUCLEOTIDE SEQUENCE [LARGE SCALE GENOMIC DNA]</scope>
    <source>
        <strain evidence="2 3">SY095</strain>
    </source>
</reference>
<protein>
    <submittedName>
        <fullName evidence="2">Molybdopterin-dependent oxidoreductase</fullName>
    </submittedName>
</protein>
<dbReference type="InterPro" id="IPR016208">
    <property type="entry name" value="Ald_Oxase/xanthine_DH-like"/>
</dbReference>
<dbReference type="EMBL" id="CP042243">
    <property type="protein sequence ID" value="QEK13158.1"/>
    <property type="molecule type" value="Genomic_DNA"/>
</dbReference>
<dbReference type="AlphaFoldDB" id="A0A5C0SIW7"/>
<dbReference type="PANTHER" id="PTHR11908">
    <property type="entry name" value="XANTHINE DEHYDROGENASE"/>
    <property type="match status" value="1"/>
</dbReference>
<evidence type="ECO:0000313" key="3">
    <source>
        <dbReference type="Proteomes" id="UP000324646"/>
    </source>
</evidence>
<dbReference type="InterPro" id="IPR046867">
    <property type="entry name" value="AldOxase/xan_DH_MoCoBD2"/>
</dbReference>
<sequence>MKKRGKGIGVSFYGTGYGNGFPDVSNAIAEVDKKGNVTIYVGATEVGQGAKTVLIQIAAEVLGLKVDDIEIVCEDTSKTPDSGTAAASRQTYNTGNAVKKAADGLKRELLKRAKDYLKLNTILGLKMKDKRIYLDSFPQKSVCFKELVQNEKIKVKGTFKAKTTKIDDETGQGAPYYPYTFNCYGVEVEVDTQTGVVEVIRGVCAQDVGIAINPELIEGQIDGGFAMGVGYGIMENIDCINGRIINNKLSKYLIPTALDMPDLEKIIIEDPEPTAPFGAKGIGEPVIIPVVPAILNAVYDAIGVRLYEIPITPEKILKALKEEGREQ</sequence>
<proteinExistence type="predicted"/>
<evidence type="ECO:0000313" key="2">
    <source>
        <dbReference type="EMBL" id="QEK13158.1"/>
    </source>
</evidence>
<name>A0A5C0SIW7_CRATE</name>
<evidence type="ECO:0000259" key="1">
    <source>
        <dbReference type="Pfam" id="PF20256"/>
    </source>
</evidence>
<dbReference type="PANTHER" id="PTHR11908:SF157">
    <property type="entry name" value="XANTHINE DEHYDROGENASE SUBUNIT D-RELATED"/>
    <property type="match status" value="1"/>
</dbReference>
<dbReference type="KEGG" id="crs:FQB35_12990"/>
<dbReference type="OrthoDB" id="9759099at2"/>
<dbReference type="GO" id="GO:0005506">
    <property type="term" value="F:iron ion binding"/>
    <property type="evidence" value="ECO:0007669"/>
    <property type="project" value="InterPro"/>
</dbReference>
<gene>
    <name evidence="2" type="ORF">FQB35_12990</name>
</gene>
<dbReference type="Pfam" id="PF20256">
    <property type="entry name" value="MoCoBD_2"/>
    <property type="match status" value="1"/>
</dbReference>
<dbReference type="RefSeq" id="WP_148810330.1">
    <property type="nucleotide sequence ID" value="NZ_CP042243.1"/>
</dbReference>
<dbReference type="Gene3D" id="3.30.365.10">
    <property type="entry name" value="Aldehyde oxidase/xanthine dehydrogenase, molybdopterin binding domain"/>
    <property type="match status" value="2"/>
</dbReference>
<dbReference type="InterPro" id="IPR037165">
    <property type="entry name" value="AldOxase/xan_DH_Mopterin-bd_sf"/>
</dbReference>